<gene>
    <name evidence="5" type="ORF">RchiOBHm_Chr6g0261571</name>
</gene>
<feature type="domain" description="Ubiquitin-like protease family profile" evidence="4">
    <location>
        <begin position="38"/>
        <end position="111"/>
    </location>
</feature>
<dbReference type="InterPro" id="IPR003653">
    <property type="entry name" value="Peptidase_C48_C"/>
</dbReference>
<dbReference type="Gramene" id="PRQ23459">
    <property type="protein sequence ID" value="PRQ23459"/>
    <property type="gene ID" value="RchiOBHm_Chr6g0261571"/>
</dbReference>
<dbReference type="STRING" id="74649.A0A2P6PNF0"/>
<evidence type="ECO:0000256" key="1">
    <source>
        <dbReference type="ARBA" id="ARBA00005234"/>
    </source>
</evidence>
<comment type="caution">
    <text evidence="5">The sequence shown here is derived from an EMBL/GenBank/DDBJ whole genome shotgun (WGS) entry which is preliminary data.</text>
</comment>
<sequence length="117" mass="13588">MVVINPYSDMVYYLDSLNPVDIDHGLKGVIDVALRMFNAQKGRNRKNAIWKIIQCPTQPGKVECGYYVMKFMKAIIEEPTILTRSKFNNQSYNQEEIDDVRVEWADLVETLLQDDVE</sequence>
<dbReference type="Proteomes" id="UP000238479">
    <property type="component" value="Chromosome 6"/>
</dbReference>
<keyword evidence="3" id="KW-0378">Hydrolase</keyword>
<dbReference type="GO" id="GO:0006508">
    <property type="term" value="P:proteolysis"/>
    <property type="evidence" value="ECO:0007669"/>
    <property type="project" value="UniProtKB-KW"/>
</dbReference>
<organism evidence="5 6">
    <name type="scientific">Rosa chinensis</name>
    <name type="common">China rose</name>
    <dbReference type="NCBI Taxonomy" id="74649"/>
    <lineage>
        <taxon>Eukaryota</taxon>
        <taxon>Viridiplantae</taxon>
        <taxon>Streptophyta</taxon>
        <taxon>Embryophyta</taxon>
        <taxon>Tracheophyta</taxon>
        <taxon>Spermatophyta</taxon>
        <taxon>Magnoliopsida</taxon>
        <taxon>eudicotyledons</taxon>
        <taxon>Gunneridae</taxon>
        <taxon>Pentapetalae</taxon>
        <taxon>rosids</taxon>
        <taxon>fabids</taxon>
        <taxon>Rosales</taxon>
        <taxon>Rosaceae</taxon>
        <taxon>Rosoideae</taxon>
        <taxon>Rosoideae incertae sedis</taxon>
        <taxon>Rosa</taxon>
    </lineage>
</organism>
<dbReference type="EMBL" id="PDCK01000044">
    <property type="protein sequence ID" value="PRQ23459.1"/>
    <property type="molecule type" value="Genomic_DNA"/>
</dbReference>
<dbReference type="SUPFAM" id="SSF54001">
    <property type="entry name" value="Cysteine proteinases"/>
    <property type="match status" value="1"/>
</dbReference>
<proteinExistence type="inferred from homology"/>
<keyword evidence="2 5" id="KW-0645">Protease</keyword>
<protein>
    <submittedName>
        <fullName evidence="5">Putative Ulp1 protease family catalytic domain-containing protein</fullName>
    </submittedName>
</protein>
<dbReference type="InterPro" id="IPR038765">
    <property type="entry name" value="Papain-like_cys_pep_sf"/>
</dbReference>
<evidence type="ECO:0000313" key="6">
    <source>
        <dbReference type="Proteomes" id="UP000238479"/>
    </source>
</evidence>
<reference evidence="5 6" key="1">
    <citation type="journal article" date="2018" name="Nat. Genet.">
        <title>The Rosa genome provides new insights in the design of modern roses.</title>
        <authorList>
            <person name="Bendahmane M."/>
        </authorList>
    </citation>
    <scope>NUCLEOTIDE SEQUENCE [LARGE SCALE GENOMIC DNA]</scope>
    <source>
        <strain evidence="6">cv. Old Blush</strain>
    </source>
</reference>
<comment type="similarity">
    <text evidence="1">Belongs to the peptidase C48 family.</text>
</comment>
<dbReference type="Pfam" id="PF02902">
    <property type="entry name" value="Peptidase_C48"/>
    <property type="match status" value="1"/>
</dbReference>
<evidence type="ECO:0000259" key="4">
    <source>
        <dbReference type="Pfam" id="PF02902"/>
    </source>
</evidence>
<dbReference type="GO" id="GO:0008234">
    <property type="term" value="F:cysteine-type peptidase activity"/>
    <property type="evidence" value="ECO:0007669"/>
    <property type="project" value="InterPro"/>
</dbReference>
<dbReference type="Gene3D" id="3.40.395.10">
    <property type="entry name" value="Adenoviral Proteinase, Chain A"/>
    <property type="match status" value="1"/>
</dbReference>
<dbReference type="AlphaFoldDB" id="A0A2P6PNF0"/>
<evidence type="ECO:0000313" key="5">
    <source>
        <dbReference type="EMBL" id="PRQ23459.1"/>
    </source>
</evidence>
<evidence type="ECO:0000256" key="3">
    <source>
        <dbReference type="ARBA" id="ARBA00022801"/>
    </source>
</evidence>
<evidence type="ECO:0000256" key="2">
    <source>
        <dbReference type="ARBA" id="ARBA00022670"/>
    </source>
</evidence>
<accession>A0A2P6PNF0</accession>
<keyword evidence="6" id="KW-1185">Reference proteome</keyword>
<name>A0A2P6PNF0_ROSCH</name>